<comment type="caution">
    <text evidence="1">The sequence shown here is derived from an EMBL/GenBank/DDBJ whole genome shotgun (WGS) entry which is preliminary data.</text>
</comment>
<gene>
    <name evidence="1" type="ORF">GMARGA_LOCUS46066</name>
</gene>
<evidence type="ECO:0000313" key="1">
    <source>
        <dbReference type="EMBL" id="CAG8857245.1"/>
    </source>
</evidence>
<sequence>VYLIIEDTLCNCCSNGSNNTCVILKAVNIEKVKKDLKKVKK</sequence>
<evidence type="ECO:0000313" key="2">
    <source>
        <dbReference type="Proteomes" id="UP000789901"/>
    </source>
</evidence>
<name>A0ABN7XR86_GIGMA</name>
<accession>A0ABN7XR86</accession>
<dbReference type="EMBL" id="CAJVQB010168675">
    <property type="protein sequence ID" value="CAG8857245.1"/>
    <property type="molecule type" value="Genomic_DNA"/>
</dbReference>
<keyword evidence="2" id="KW-1185">Reference proteome</keyword>
<protein>
    <submittedName>
        <fullName evidence="1">20725_t:CDS:1</fullName>
    </submittedName>
</protein>
<feature type="non-terminal residue" evidence="1">
    <location>
        <position position="1"/>
    </location>
</feature>
<reference evidence="1 2" key="1">
    <citation type="submission" date="2021-06" db="EMBL/GenBank/DDBJ databases">
        <authorList>
            <person name="Kallberg Y."/>
            <person name="Tangrot J."/>
            <person name="Rosling A."/>
        </authorList>
    </citation>
    <scope>NUCLEOTIDE SEQUENCE [LARGE SCALE GENOMIC DNA]</scope>
    <source>
        <strain evidence="1 2">120-4 pot B 10/14</strain>
    </source>
</reference>
<feature type="non-terminal residue" evidence="1">
    <location>
        <position position="41"/>
    </location>
</feature>
<proteinExistence type="predicted"/>
<dbReference type="Proteomes" id="UP000789901">
    <property type="component" value="Unassembled WGS sequence"/>
</dbReference>
<organism evidence="1 2">
    <name type="scientific">Gigaspora margarita</name>
    <dbReference type="NCBI Taxonomy" id="4874"/>
    <lineage>
        <taxon>Eukaryota</taxon>
        <taxon>Fungi</taxon>
        <taxon>Fungi incertae sedis</taxon>
        <taxon>Mucoromycota</taxon>
        <taxon>Glomeromycotina</taxon>
        <taxon>Glomeromycetes</taxon>
        <taxon>Diversisporales</taxon>
        <taxon>Gigasporaceae</taxon>
        <taxon>Gigaspora</taxon>
    </lineage>
</organism>